<name>A0A3A4KM01_9NOCA</name>
<gene>
    <name evidence="1" type="ORF">D5S18_07045</name>
</gene>
<sequence>MLGLPTYTRGTVCFIGEKFHYLYGRGRVMEQNKVRTSDRRAENVESYEPPLLVDAGEFTERTRGGTDKYREASIGRFL</sequence>
<accession>A0A3A4KM01</accession>
<dbReference type="Proteomes" id="UP000266677">
    <property type="component" value="Unassembled WGS sequence"/>
</dbReference>
<dbReference type="NCBIfam" id="NF033521">
    <property type="entry name" value="lasso_leader_L3"/>
    <property type="match status" value="1"/>
</dbReference>
<reference evidence="1 2" key="1">
    <citation type="submission" date="2018-09" db="EMBL/GenBank/DDBJ databases">
        <title>YIM PH21274 draft genome.</title>
        <authorList>
            <person name="Miao C."/>
        </authorList>
    </citation>
    <scope>NUCLEOTIDE SEQUENCE [LARGE SCALE GENOMIC DNA]</scope>
    <source>
        <strain evidence="1 2">YIM PH 21724</strain>
    </source>
</reference>
<dbReference type="EMBL" id="QZFU01000014">
    <property type="protein sequence ID" value="RJO78012.1"/>
    <property type="molecule type" value="Genomic_DNA"/>
</dbReference>
<evidence type="ECO:0000313" key="1">
    <source>
        <dbReference type="EMBL" id="RJO78012.1"/>
    </source>
</evidence>
<comment type="caution">
    <text evidence="1">The sequence shown here is derived from an EMBL/GenBank/DDBJ whole genome shotgun (WGS) entry which is preliminary data.</text>
</comment>
<proteinExistence type="predicted"/>
<organism evidence="1 2">
    <name type="scientific">Nocardia panacis</name>
    <dbReference type="NCBI Taxonomy" id="2340916"/>
    <lineage>
        <taxon>Bacteria</taxon>
        <taxon>Bacillati</taxon>
        <taxon>Actinomycetota</taxon>
        <taxon>Actinomycetes</taxon>
        <taxon>Mycobacteriales</taxon>
        <taxon>Nocardiaceae</taxon>
        <taxon>Nocardia</taxon>
    </lineage>
</organism>
<evidence type="ECO:0000313" key="2">
    <source>
        <dbReference type="Proteomes" id="UP000266677"/>
    </source>
</evidence>
<keyword evidence="2" id="KW-1185">Reference proteome</keyword>
<dbReference type="AlphaFoldDB" id="A0A3A4KM01"/>
<protein>
    <submittedName>
        <fullName evidence="1">Lasso RiPP family leader peptide-containing protein</fullName>
    </submittedName>
</protein>